<proteinExistence type="predicted"/>
<dbReference type="Proteomes" id="UP000735302">
    <property type="component" value="Unassembled WGS sequence"/>
</dbReference>
<accession>A0AAV4DG31</accession>
<comment type="caution">
    <text evidence="1">The sequence shown here is derived from an EMBL/GenBank/DDBJ whole genome shotgun (WGS) entry which is preliminary data.</text>
</comment>
<dbReference type="AlphaFoldDB" id="A0AAV4DG31"/>
<gene>
    <name evidence="1" type="ORF">PoB_006962600</name>
</gene>
<evidence type="ECO:0000313" key="1">
    <source>
        <dbReference type="EMBL" id="GFO43121.1"/>
    </source>
</evidence>
<dbReference type="EMBL" id="BLXT01007857">
    <property type="protein sequence ID" value="GFO43121.1"/>
    <property type="molecule type" value="Genomic_DNA"/>
</dbReference>
<evidence type="ECO:0008006" key="3">
    <source>
        <dbReference type="Google" id="ProtNLM"/>
    </source>
</evidence>
<name>A0AAV4DG31_9GAST</name>
<sequence length="159" mass="16277">MCMNIELLNVFYNAKAAAAAATAVVEVSLSRVVVVATATATAAAAEATAATEAATAVAAVAIAAAIELKLAPRQDGLETSVSFNVTVRTMPSVTGLLATVAMAVIHGGLDQHVSTDSFMTPQYDDKIEVPSTSDKIGVNLLQPKSRRCAVSSGLCCHEV</sequence>
<keyword evidence="2" id="KW-1185">Reference proteome</keyword>
<organism evidence="1 2">
    <name type="scientific">Plakobranchus ocellatus</name>
    <dbReference type="NCBI Taxonomy" id="259542"/>
    <lineage>
        <taxon>Eukaryota</taxon>
        <taxon>Metazoa</taxon>
        <taxon>Spiralia</taxon>
        <taxon>Lophotrochozoa</taxon>
        <taxon>Mollusca</taxon>
        <taxon>Gastropoda</taxon>
        <taxon>Heterobranchia</taxon>
        <taxon>Euthyneura</taxon>
        <taxon>Panpulmonata</taxon>
        <taxon>Sacoglossa</taxon>
        <taxon>Placobranchoidea</taxon>
        <taxon>Plakobranchidae</taxon>
        <taxon>Plakobranchus</taxon>
    </lineage>
</organism>
<evidence type="ECO:0000313" key="2">
    <source>
        <dbReference type="Proteomes" id="UP000735302"/>
    </source>
</evidence>
<reference evidence="1 2" key="1">
    <citation type="journal article" date="2021" name="Elife">
        <title>Chloroplast acquisition without the gene transfer in kleptoplastic sea slugs, Plakobranchus ocellatus.</title>
        <authorList>
            <person name="Maeda T."/>
            <person name="Takahashi S."/>
            <person name="Yoshida T."/>
            <person name="Shimamura S."/>
            <person name="Takaki Y."/>
            <person name="Nagai Y."/>
            <person name="Toyoda A."/>
            <person name="Suzuki Y."/>
            <person name="Arimoto A."/>
            <person name="Ishii H."/>
            <person name="Satoh N."/>
            <person name="Nishiyama T."/>
            <person name="Hasebe M."/>
            <person name="Maruyama T."/>
            <person name="Minagawa J."/>
            <person name="Obokata J."/>
            <person name="Shigenobu S."/>
        </authorList>
    </citation>
    <scope>NUCLEOTIDE SEQUENCE [LARGE SCALE GENOMIC DNA]</scope>
</reference>
<protein>
    <recommendedName>
        <fullName evidence="3">Secreted protein</fullName>
    </recommendedName>
</protein>